<feature type="compositionally biased region" description="Low complexity" evidence="9">
    <location>
        <begin position="231"/>
        <end position="255"/>
    </location>
</feature>
<dbReference type="GO" id="GO:0003677">
    <property type="term" value="F:DNA binding"/>
    <property type="evidence" value="ECO:0007669"/>
    <property type="project" value="UniProtKB-KW"/>
</dbReference>
<evidence type="ECO:0000256" key="8">
    <source>
        <dbReference type="ARBA" id="ARBA00023242"/>
    </source>
</evidence>
<keyword evidence="5" id="KW-0862">Zinc</keyword>
<keyword evidence="7" id="KW-0804">Transcription</keyword>
<gene>
    <name evidence="10" type="ORF">CAMP_LOCUS12762</name>
</gene>
<evidence type="ECO:0000256" key="3">
    <source>
        <dbReference type="ARBA" id="ARBA00022723"/>
    </source>
</evidence>
<evidence type="ECO:0000313" key="10">
    <source>
        <dbReference type="EMBL" id="CAI5450125.1"/>
    </source>
</evidence>
<dbReference type="GO" id="GO:0005634">
    <property type="term" value="C:nucleus"/>
    <property type="evidence" value="ECO:0007669"/>
    <property type="project" value="UniProtKB-SubCell"/>
</dbReference>
<reference evidence="10" key="1">
    <citation type="submission" date="2022-11" db="EMBL/GenBank/DDBJ databases">
        <authorList>
            <person name="Kikuchi T."/>
        </authorList>
    </citation>
    <scope>NUCLEOTIDE SEQUENCE</scope>
    <source>
        <strain evidence="10">PS1010</strain>
    </source>
</reference>
<evidence type="ECO:0000256" key="7">
    <source>
        <dbReference type="ARBA" id="ARBA00023163"/>
    </source>
</evidence>
<evidence type="ECO:0000256" key="9">
    <source>
        <dbReference type="SAM" id="MobiDB-lite"/>
    </source>
</evidence>
<keyword evidence="6" id="KW-0238">DNA-binding</keyword>
<evidence type="ECO:0000256" key="1">
    <source>
        <dbReference type="ARBA" id="ARBA00004123"/>
    </source>
</evidence>
<dbReference type="InterPro" id="IPR000684">
    <property type="entry name" value="RNA_pol_II_repeat_euk"/>
</dbReference>
<keyword evidence="2" id="KW-0597">Phosphoprotein</keyword>
<feature type="region of interest" description="Disordered" evidence="9">
    <location>
        <begin position="218"/>
        <end position="255"/>
    </location>
</feature>
<keyword evidence="8" id="KW-0539">Nucleus</keyword>
<comment type="subcellular location">
    <subcellularLocation>
        <location evidence="1">Nucleus</location>
    </subcellularLocation>
</comment>
<keyword evidence="4" id="KW-0677">Repeat</keyword>
<dbReference type="GO" id="GO:0006366">
    <property type="term" value="P:transcription by RNA polymerase II"/>
    <property type="evidence" value="ECO:0007669"/>
    <property type="project" value="InterPro"/>
</dbReference>
<dbReference type="EMBL" id="CANHGI010000005">
    <property type="protein sequence ID" value="CAI5450125.1"/>
    <property type="molecule type" value="Genomic_DNA"/>
</dbReference>
<keyword evidence="11" id="KW-1185">Reference proteome</keyword>
<evidence type="ECO:0000256" key="5">
    <source>
        <dbReference type="ARBA" id="ARBA00022833"/>
    </source>
</evidence>
<dbReference type="AlphaFoldDB" id="A0A9P1IQG9"/>
<dbReference type="PROSITE" id="PS00115">
    <property type="entry name" value="RNA_POL_II_REPEAT"/>
    <property type="match status" value="1"/>
</dbReference>
<evidence type="ECO:0000256" key="2">
    <source>
        <dbReference type="ARBA" id="ARBA00022553"/>
    </source>
</evidence>
<accession>A0A9P1IQG9</accession>
<proteinExistence type="predicted"/>
<sequence>MCASFRKGCEILFGDNLRRKMESPICQDLEQLLYTTSRPDETSHNCVIVIDKHSAFTFHHGPHENLTENQVVTIYNTLDSNIQFECVVGKESIYYDLVCLKLIEGEFPVVPKLGGSISNGQEYIMVGLDAEKCPIWRDGVISESNSEEVLTYYTGTTEGDFPGAGIFDEFGRLLGIVVGIDLAESGDNRIRMIGYEVYPASPTYSAVSPVYSGTPASPTYSKLSPSGRGYSGSPTYSPTSPSYTGTSASPPWSYT</sequence>
<evidence type="ECO:0000256" key="6">
    <source>
        <dbReference type="ARBA" id="ARBA00023125"/>
    </source>
</evidence>
<evidence type="ECO:0000313" key="11">
    <source>
        <dbReference type="Proteomes" id="UP001152747"/>
    </source>
</evidence>
<protein>
    <submittedName>
        <fullName evidence="10">Uncharacterized protein</fullName>
    </submittedName>
</protein>
<comment type="caution">
    <text evidence="10">The sequence shown here is derived from an EMBL/GenBank/DDBJ whole genome shotgun (WGS) entry which is preliminary data.</text>
</comment>
<dbReference type="OrthoDB" id="5835471at2759"/>
<keyword evidence="3" id="KW-0479">Metal-binding</keyword>
<dbReference type="Proteomes" id="UP001152747">
    <property type="component" value="Unassembled WGS sequence"/>
</dbReference>
<evidence type="ECO:0000256" key="4">
    <source>
        <dbReference type="ARBA" id="ARBA00022737"/>
    </source>
</evidence>
<dbReference type="GO" id="GO:0046872">
    <property type="term" value="F:metal ion binding"/>
    <property type="evidence" value="ECO:0007669"/>
    <property type="project" value="UniProtKB-KW"/>
</dbReference>
<name>A0A9P1IQG9_9PELO</name>
<organism evidence="10 11">
    <name type="scientific">Caenorhabditis angaria</name>
    <dbReference type="NCBI Taxonomy" id="860376"/>
    <lineage>
        <taxon>Eukaryota</taxon>
        <taxon>Metazoa</taxon>
        <taxon>Ecdysozoa</taxon>
        <taxon>Nematoda</taxon>
        <taxon>Chromadorea</taxon>
        <taxon>Rhabditida</taxon>
        <taxon>Rhabditina</taxon>
        <taxon>Rhabditomorpha</taxon>
        <taxon>Rhabditoidea</taxon>
        <taxon>Rhabditidae</taxon>
        <taxon>Peloderinae</taxon>
        <taxon>Caenorhabditis</taxon>
    </lineage>
</organism>